<dbReference type="GO" id="GO:0070649">
    <property type="term" value="P:formin-nucleated actin cable assembly"/>
    <property type="evidence" value="ECO:0007669"/>
    <property type="project" value="UniProtKB-ARBA"/>
</dbReference>
<dbReference type="EMBL" id="KV453925">
    <property type="protein sequence ID" value="ODV76190.1"/>
    <property type="molecule type" value="Genomic_DNA"/>
</dbReference>
<feature type="domain" description="FH2" evidence="4">
    <location>
        <begin position="1"/>
        <end position="323"/>
    </location>
</feature>
<dbReference type="GO" id="GO:0005522">
    <property type="term" value="F:profilin binding"/>
    <property type="evidence" value="ECO:0007669"/>
    <property type="project" value="UniProtKB-ARBA"/>
</dbReference>
<dbReference type="STRING" id="983966.A0A1E4S9K3"/>
<feature type="region of interest" description="Disordered" evidence="3">
    <location>
        <begin position="357"/>
        <end position="384"/>
    </location>
</feature>
<dbReference type="PROSITE" id="PS51444">
    <property type="entry name" value="FH2"/>
    <property type="match status" value="1"/>
</dbReference>
<dbReference type="GeneID" id="30988470"/>
<dbReference type="AlphaFoldDB" id="A0A1E4S9K3"/>
<proteinExistence type="inferred from homology"/>
<dbReference type="SUPFAM" id="SSF101447">
    <property type="entry name" value="Formin homology 2 domain (FH2 domain)"/>
    <property type="match status" value="1"/>
</dbReference>
<evidence type="ECO:0000313" key="5">
    <source>
        <dbReference type="EMBL" id="ODV76190.1"/>
    </source>
</evidence>
<dbReference type="GO" id="GO:0005737">
    <property type="term" value="C:cytoplasm"/>
    <property type="evidence" value="ECO:0007669"/>
    <property type="project" value="UniProtKB-ARBA"/>
</dbReference>
<dbReference type="GO" id="GO:0043332">
    <property type="term" value="C:mating projection tip"/>
    <property type="evidence" value="ECO:0007669"/>
    <property type="project" value="TreeGrafter"/>
</dbReference>
<evidence type="ECO:0000259" key="4">
    <source>
        <dbReference type="PROSITE" id="PS51444"/>
    </source>
</evidence>
<feature type="region of interest" description="Disordered" evidence="3">
    <location>
        <begin position="321"/>
        <end position="344"/>
    </location>
</feature>
<dbReference type="OrthoDB" id="1104827at2759"/>
<dbReference type="OMA" id="METHFHA"/>
<comment type="similarity">
    <text evidence="2">Belongs to the formin homology family. BNI1 subfamily.</text>
</comment>
<gene>
    <name evidence="5" type="ORF">CYBJADRAFT_165515</name>
</gene>
<dbReference type="GO" id="GO:1903475">
    <property type="term" value="P:mitotic actomyosin contractile ring assembly"/>
    <property type="evidence" value="ECO:0007669"/>
    <property type="project" value="UniProtKB-ARBA"/>
</dbReference>
<dbReference type="GO" id="GO:0045010">
    <property type="term" value="P:actin nucleation"/>
    <property type="evidence" value="ECO:0007669"/>
    <property type="project" value="UniProtKB-ARBA"/>
</dbReference>
<keyword evidence="1" id="KW-0175">Coiled coil</keyword>
<dbReference type="PANTHER" id="PTHR47102">
    <property type="entry name" value="PROTEIN BNI1"/>
    <property type="match status" value="1"/>
</dbReference>
<evidence type="ECO:0000256" key="1">
    <source>
        <dbReference type="ARBA" id="ARBA00023054"/>
    </source>
</evidence>
<name>A0A1E4S9K3_CYBJN</name>
<dbReference type="FunFam" id="1.20.58.2220:FF:000006">
    <property type="entry name" value="Cytokinesis protein sepA"/>
    <property type="match status" value="1"/>
</dbReference>
<dbReference type="PANTHER" id="PTHR47102:SF1">
    <property type="entry name" value="BNI1-RELATED PROTEIN 1"/>
    <property type="match status" value="1"/>
</dbReference>
<dbReference type="GO" id="GO:0051016">
    <property type="term" value="P:barbed-end actin filament capping"/>
    <property type="evidence" value="ECO:0007669"/>
    <property type="project" value="UniProtKB-ARBA"/>
</dbReference>
<dbReference type="InterPro" id="IPR042201">
    <property type="entry name" value="FH2_Formin_sf"/>
</dbReference>
<feature type="compositionally biased region" description="Basic and acidic residues" evidence="3">
    <location>
        <begin position="326"/>
        <end position="344"/>
    </location>
</feature>
<dbReference type="GO" id="GO:0071474">
    <property type="term" value="P:cellular hyperosmotic response"/>
    <property type="evidence" value="ECO:0007669"/>
    <property type="project" value="UniProtKB-ARBA"/>
</dbReference>
<organism evidence="5 6">
    <name type="scientific">Cyberlindnera jadinii (strain ATCC 18201 / CBS 1600 / BCRC 20928 / JCM 3617 / NBRC 0987 / NRRL Y-1542)</name>
    <name type="common">Torula yeast</name>
    <name type="synonym">Candida utilis</name>
    <dbReference type="NCBI Taxonomy" id="983966"/>
    <lineage>
        <taxon>Eukaryota</taxon>
        <taxon>Fungi</taxon>
        <taxon>Dikarya</taxon>
        <taxon>Ascomycota</taxon>
        <taxon>Saccharomycotina</taxon>
        <taxon>Saccharomycetes</taxon>
        <taxon>Phaffomycetales</taxon>
        <taxon>Phaffomycetaceae</taxon>
        <taxon>Cyberlindnera</taxon>
    </lineage>
</organism>
<dbReference type="Proteomes" id="UP000094389">
    <property type="component" value="Unassembled WGS sequence"/>
</dbReference>
<dbReference type="GO" id="GO:0005935">
    <property type="term" value="C:cellular bud neck"/>
    <property type="evidence" value="ECO:0007669"/>
    <property type="project" value="UniProtKB-ARBA"/>
</dbReference>
<sequence length="402" mass="46612">MFSGLSEEELIMKVLKCDYDVLENISILEFFNKDDLCSVSNNLLKNFKPYTTDFMNNKKPESDVTHLARADRIYVELCINLRHYWRSRSRALLVVKTYEKDYQDLLTKLQRVDDSVQAIKNSKALKNLFVLIREIGNFMNRKQVEGFRLSSLSKLNFVKDQNQKTFLHYVEKVIRRAYPEYLTFLQELILLQDTSKISVDQLSADTLTFVQSIRNIQKSIESGNLSNPKVFHPDDRVLTKVSVKLPGALRKCQLLEDQHKLIMNDFDKLMIYFGEDSSDTVAKSTFLQKFLDFMHDFKKVQIENIDSEEKDKIYQKGKELMLQSKKAREQRSKSEGGGNDSEHDVVDNLLKRLKGISSDRRRVSTGAINTTTPSTARSTRSTEDDIKLLSRAQTMLEDTKEI</sequence>
<evidence type="ECO:0000256" key="2">
    <source>
        <dbReference type="ARBA" id="ARBA00037935"/>
    </source>
</evidence>
<dbReference type="Pfam" id="PF02181">
    <property type="entry name" value="FH2"/>
    <property type="match status" value="1"/>
</dbReference>
<dbReference type="RefSeq" id="XP_020073229.1">
    <property type="nucleotide sequence ID" value="XM_020214074.1"/>
</dbReference>
<dbReference type="InterPro" id="IPR051661">
    <property type="entry name" value="Actin_filament_regulator"/>
</dbReference>
<reference evidence="5 6" key="1">
    <citation type="journal article" date="2016" name="Proc. Natl. Acad. Sci. U.S.A.">
        <title>Comparative genomics of biotechnologically important yeasts.</title>
        <authorList>
            <person name="Riley R."/>
            <person name="Haridas S."/>
            <person name="Wolfe K.H."/>
            <person name="Lopes M.R."/>
            <person name="Hittinger C.T."/>
            <person name="Goeker M."/>
            <person name="Salamov A.A."/>
            <person name="Wisecaver J.H."/>
            <person name="Long T.M."/>
            <person name="Calvey C.H."/>
            <person name="Aerts A.L."/>
            <person name="Barry K.W."/>
            <person name="Choi C."/>
            <person name="Clum A."/>
            <person name="Coughlan A.Y."/>
            <person name="Deshpande S."/>
            <person name="Douglass A.P."/>
            <person name="Hanson S.J."/>
            <person name="Klenk H.-P."/>
            <person name="LaButti K.M."/>
            <person name="Lapidus A."/>
            <person name="Lindquist E.A."/>
            <person name="Lipzen A.M."/>
            <person name="Meier-Kolthoff J.P."/>
            <person name="Ohm R.A."/>
            <person name="Otillar R.P."/>
            <person name="Pangilinan J.L."/>
            <person name="Peng Y."/>
            <person name="Rokas A."/>
            <person name="Rosa C.A."/>
            <person name="Scheuner C."/>
            <person name="Sibirny A.A."/>
            <person name="Slot J.C."/>
            <person name="Stielow J.B."/>
            <person name="Sun H."/>
            <person name="Kurtzman C.P."/>
            <person name="Blackwell M."/>
            <person name="Grigoriev I.V."/>
            <person name="Jeffries T.W."/>
        </authorList>
    </citation>
    <scope>NUCLEOTIDE SEQUENCE [LARGE SCALE GENOMIC DNA]</scope>
    <source>
        <strain evidence="6">ATCC 18201 / CBS 1600 / BCRC 20928 / JCM 3617 / NBRC 0987 / NRRL Y-1542</strain>
    </source>
</reference>
<evidence type="ECO:0000313" key="6">
    <source>
        <dbReference type="Proteomes" id="UP000094389"/>
    </source>
</evidence>
<dbReference type="SMART" id="SM00498">
    <property type="entry name" value="FH2"/>
    <property type="match status" value="1"/>
</dbReference>
<evidence type="ECO:0000256" key="3">
    <source>
        <dbReference type="SAM" id="MobiDB-lite"/>
    </source>
</evidence>
<dbReference type="GO" id="GO:0032153">
    <property type="term" value="C:cell division site"/>
    <property type="evidence" value="ECO:0007669"/>
    <property type="project" value="TreeGrafter"/>
</dbReference>
<accession>A0A1E4S9K3</accession>
<keyword evidence="6" id="KW-1185">Reference proteome</keyword>
<protein>
    <submittedName>
        <fullName evidence="5">Actin-binding FH2</fullName>
    </submittedName>
</protein>
<feature type="compositionally biased region" description="Low complexity" evidence="3">
    <location>
        <begin position="370"/>
        <end position="379"/>
    </location>
</feature>
<dbReference type="InterPro" id="IPR015425">
    <property type="entry name" value="FH2_Formin"/>
</dbReference>
<dbReference type="Gene3D" id="1.20.58.2220">
    <property type="entry name" value="Formin, FH2 domain"/>
    <property type="match status" value="1"/>
</dbReference>